<dbReference type="AlphaFoldDB" id="A0A9W4I451"/>
<name>A0A9W4I451_PENNA</name>
<proteinExistence type="predicted"/>
<dbReference type="EMBL" id="CAJVNV010000488">
    <property type="protein sequence ID" value="CAG8214461.1"/>
    <property type="molecule type" value="Genomic_DNA"/>
</dbReference>
<dbReference type="OrthoDB" id="445301at2759"/>
<accession>A0A9W4I451</accession>
<reference evidence="1" key="1">
    <citation type="submission" date="2021-07" db="EMBL/GenBank/DDBJ databases">
        <authorList>
            <person name="Branca A.L. A."/>
        </authorList>
    </citation>
    <scope>NUCLEOTIDE SEQUENCE</scope>
</reference>
<organism evidence="1 2">
    <name type="scientific">Penicillium nalgiovense</name>
    <dbReference type="NCBI Taxonomy" id="60175"/>
    <lineage>
        <taxon>Eukaryota</taxon>
        <taxon>Fungi</taxon>
        <taxon>Dikarya</taxon>
        <taxon>Ascomycota</taxon>
        <taxon>Pezizomycotina</taxon>
        <taxon>Eurotiomycetes</taxon>
        <taxon>Eurotiomycetidae</taxon>
        <taxon>Eurotiales</taxon>
        <taxon>Aspergillaceae</taxon>
        <taxon>Penicillium</taxon>
    </lineage>
</organism>
<comment type="caution">
    <text evidence="1">The sequence shown here is derived from an EMBL/GenBank/DDBJ whole genome shotgun (WGS) entry which is preliminary data.</text>
</comment>
<protein>
    <submittedName>
        <fullName evidence="1">Uncharacterized protein</fullName>
    </submittedName>
</protein>
<evidence type="ECO:0000313" key="1">
    <source>
        <dbReference type="EMBL" id="CAG8214461.1"/>
    </source>
</evidence>
<gene>
    <name evidence="1" type="ORF">PNAL_LOCUS7873</name>
</gene>
<evidence type="ECO:0000313" key="2">
    <source>
        <dbReference type="Proteomes" id="UP001153461"/>
    </source>
</evidence>
<dbReference type="Proteomes" id="UP001153461">
    <property type="component" value="Unassembled WGS sequence"/>
</dbReference>
<sequence>MFLRRGKCLSSPCFEVIRGVGIFKSCRHIYSHLMTYSVSCFSRISYKRISGYHFLFSSCKALARSLIQRTHYMTTDMYYRASPAPLKDYRRGCSDCTTGPGEHVIVTGVWPACTTSILAYMQGTGSFLTLHISSCRLAGKTDAIE</sequence>